<accession>A0A267FJZ0</accession>
<feature type="non-terminal residue" evidence="5">
    <location>
        <position position="1"/>
    </location>
</feature>
<keyword evidence="3" id="KW-0378">Hydrolase</keyword>
<dbReference type="InterPro" id="IPR001314">
    <property type="entry name" value="Peptidase_S1A"/>
</dbReference>
<evidence type="ECO:0000313" key="5">
    <source>
        <dbReference type="EMBL" id="PAA74081.1"/>
    </source>
</evidence>
<dbReference type="STRING" id="282301.A0A267FJZ0"/>
<dbReference type="InterPro" id="IPR033116">
    <property type="entry name" value="TRYPSIN_SER"/>
</dbReference>
<keyword evidence="3" id="KW-0645">Protease</keyword>
<protein>
    <recommendedName>
        <fullName evidence="4">Peptidase S1 domain-containing protein</fullName>
    </recommendedName>
</protein>
<organism evidence="5 6">
    <name type="scientific">Macrostomum lignano</name>
    <dbReference type="NCBI Taxonomy" id="282301"/>
    <lineage>
        <taxon>Eukaryota</taxon>
        <taxon>Metazoa</taxon>
        <taxon>Spiralia</taxon>
        <taxon>Lophotrochozoa</taxon>
        <taxon>Platyhelminthes</taxon>
        <taxon>Rhabditophora</taxon>
        <taxon>Macrostomorpha</taxon>
        <taxon>Macrostomida</taxon>
        <taxon>Macrostomidae</taxon>
        <taxon>Macrostomum</taxon>
    </lineage>
</organism>
<evidence type="ECO:0000313" key="6">
    <source>
        <dbReference type="Proteomes" id="UP000215902"/>
    </source>
</evidence>
<dbReference type="GO" id="GO:0006508">
    <property type="term" value="P:proteolysis"/>
    <property type="evidence" value="ECO:0007669"/>
    <property type="project" value="UniProtKB-KW"/>
</dbReference>
<evidence type="ECO:0000256" key="1">
    <source>
        <dbReference type="ARBA" id="ARBA00023157"/>
    </source>
</evidence>
<keyword evidence="6" id="KW-1185">Reference proteome</keyword>
<dbReference type="PROSITE" id="PS00135">
    <property type="entry name" value="TRYPSIN_SER"/>
    <property type="match status" value="1"/>
</dbReference>
<dbReference type="AlphaFoldDB" id="A0A267FJZ0"/>
<dbReference type="OrthoDB" id="6274970at2759"/>
<feature type="domain" description="Peptidase S1" evidence="4">
    <location>
        <begin position="50"/>
        <end position="254"/>
    </location>
</feature>
<evidence type="ECO:0000256" key="3">
    <source>
        <dbReference type="RuleBase" id="RU363034"/>
    </source>
</evidence>
<dbReference type="InterPro" id="IPR043504">
    <property type="entry name" value="Peptidase_S1_PA_chymotrypsin"/>
</dbReference>
<dbReference type="GO" id="GO:0004252">
    <property type="term" value="F:serine-type endopeptidase activity"/>
    <property type="evidence" value="ECO:0007669"/>
    <property type="project" value="InterPro"/>
</dbReference>
<evidence type="ECO:0000259" key="4">
    <source>
        <dbReference type="PROSITE" id="PS50240"/>
    </source>
</evidence>
<dbReference type="PRINTS" id="PR00722">
    <property type="entry name" value="CHYMOTRYPSIN"/>
</dbReference>
<dbReference type="EMBL" id="NIVC01000978">
    <property type="protein sequence ID" value="PAA74081.1"/>
    <property type="molecule type" value="Genomic_DNA"/>
</dbReference>
<dbReference type="InterPro" id="IPR051487">
    <property type="entry name" value="Ser/Thr_Proteases_Immune/Dev"/>
</dbReference>
<dbReference type="InterPro" id="IPR001254">
    <property type="entry name" value="Trypsin_dom"/>
</dbReference>
<keyword evidence="3" id="KW-0720">Serine protease</keyword>
<dbReference type="SUPFAM" id="SSF50494">
    <property type="entry name" value="Trypsin-like serine proteases"/>
    <property type="match status" value="1"/>
</dbReference>
<evidence type="ECO:0000256" key="2">
    <source>
        <dbReference type="ARBA" id="ARBA00024195"/>
    </source>
</evidence>
<comment type="caution">
    <text evidence="5">The sequence shown here is derived from an EMBL/GenBank/DDBJ whole genome shotgun (WGS) entry which is preliminary data.</text>
</comment>
<dbReference type="PROSITE" id="PS50240">
    <property type="entry name" value="TRYPSIN_DOM"/>
    <property type="match status" value="1"/>
</dbReference>
<dbReference type="Pfam" id="PF00089">
    <property type="entry name" value="Trypsin"/>
    <property type="match status" value="1"/>
</dbReference>
<sequence>GRSNSNSNSESVRSSISVSHTGSIKPEMKFLIALACLLAVAAANPLDSYILNGQNARLGQFPWMAKISGCSASVLNKRTILTAAHCVCNRAPSSVEVGTVRAGRGTSYRVSNTYIYPGYPTGSGCAVVRDYDLAVLKTSSDIAFNTNVQPIALFSSSEPGAGTPIISMGFGGDHNGISNVLNYAETTLTRSGCGSAYFCSSRQPNSIYFGDSGGPMVYKSGSTYYQLGVNSGISSTTSLYANVVRYASFINRYT</sequence>
<comment type="similarity">
    <text evidence="2">Belongs to the peptidase S1 family. CLIP subfamily.</text>
</comment>
<reference evidence="5 6" key="1">
    <citation type="submission" date="2017-06" db="EMBL/GenBank/DDBJ databases">
        <title>A platform for efficient transgenesis in Macrostomum lignano, a flatworm model organism for stem cell research.</title>
        <authorList>
            <person name="Berezikov E."/>
        </authorList>
    </citation>
    <scope>NUCLEOTIDE SEQUENCE [LARGE SCALE GENOMIC DNA]</scope>
    <source>
        <strain evidence="5">DV1</strain>
        <tissue evidence="5">Whole organism</tissue>
    </source>
</reference>
<dbReference type="PANTHER" id="PTHR24256">
    <property type="entry name" value="TRYPTASE-RELATED"/>
    <property type="match status" value="1"/>
</dbReference>
<dbReference type="PROSITE" id="PS00134">
    <property type="entry name" value="TRYPSIN_HIS"/>
    <property type="match status" value="1"/>
</dbReference>
<dbReference type="Gene3D" id="2.40.10.10">
    <property type="entry name" value="Trypsin-like serine proteases"/>
    <property type="match status" value="1"/>
</dbReference>
<keyword evidence="1" id="KW-1015">Disulfide bond</keyword>
<name>A0A267FJZ0_9PLAT</name>
<dbReference type="SMART" id="SM00020">
    <property type="entry name" value="Tryp_SPc"/>
    <property type="match status" value="1"/>
</dbReference>
<proteinExistence type="inferred from homology"/>
<dbReference type="InterPro" id="IPR009003">
    <property type="entry name" value="Peptidase_S1_PA"/>
</dbReference>
<gene>
    <name evidence="5" type="ORF">BOX15_Mlig007235g4</name>
</gene>
<dbReference type="InterPro" id="IPR018114">
    <property type="entry name" value="TRYPSIN_HIS"/>
</dbReference>
<dbReference type="Proteomes" id="UP000215902">
    <property type="component" value="Unassembled WGS sequence"/>
</dbReference>